<feature type="compositionally biased region" description="Basic and acidic residues" evidence="6">
    <location>
        <begin position="21"/>
        <end position="31"/>
    </location>
</feature>
<evidence type="ECO:0000256" key="6">
    <source>
        <dbReference type="SAM" id="MobiDB-lite"/>
    </source>
</evidence>
<evidence type="ECO:0000256" key="2">
    <source>
        <dbReference type="ARBA" id="ARBA00008821"/>
    </source>
</evidence>
<reference evidence="8" key="1">
    <citation type="submission" date="2019-08" db="EMBL/GenBank/DDBJ databases">
        <title>The improved chromosome-level genome for the pearl oyster Pinctada fucata martensii using PacBio sequencing and Hi-C.</title>
        <authorList>
            <person name="Zheng Z."/>
        </authorList>
    </citation>
    <scope>NUCLEOTIDE SEQUENCE</scope>
    <source>
        <strain evidence="8">ZZ-2019</strain>
        <tissue evidence="8">Adductor muscle</tissue>
    </source>
</reference>
<keyword evidence="4 7" id="KW-1133">Transmembrane helix</keyword>
<dbReference type="Proteomes" id="UP001186944">
    <property type="component" value="Unassembled WGS sequence"/>
</dbReference>
<sequence>MDEEGNDTNENETKTTGLEGNRTKSGNERDSNKMIYGVEDVPPYHMTFFFGLQQAVMCIGGSLSLPFILSQLLCAGDQDDVRAMLLSLTLFMSGLATVIQCFLGVRLPIIQGGSHTFVPPIVAMMTLDQFRCQPGEGVIPASENTTYSKDDWMLRMREIQGSIILASITQVLVGTLGLAGFLLNYIGPLTIAPAISLIGLSLAEIVSNFCEPHWGISLGTVFLIIIFSTILNKVNVPIPAYTKRHGCHMTSFPLFQLLPIALSVGIVWTLCFVLTETNVLPTNSSVPAYAARTDSKLSVVSNAPWFDFPLPFEFGLPTFSAAGYVGMLSATISSIMESIGDYFAAARLSHAPLPPAHALNRGIAFEGMSSIISGLVGAGHATTSYSNNIGVIAITKIASRAVFITAGVIMIVCGTVGKVGAVLAIIPNPIIGGTLLIGLALVVSVGVSVLSYCDMSSMRNITILGMAMLVGLMIPQWLADNPEKVDTGSTDLDQVIRVLFGTASFTGGIIGFLLDNIIPGTIEERGIERWKCKTSDTGELTQCSEEELKLYEYPVVTRYIRKINMCSYFPLSPTFNKNIDCKCCVRKDRKYSLSDPSMEAFEHSVTISEDSSKHAQN</sequence>
<evidence type="ECO:0008006" key="10">
    <source>
        <dbReference type="Google" id="ProtNLM"/>
    </source>
</evidence>
<accession>A0AA88Y268</accession>
<dbReference type="EMBL" id="VSWD01000008">
    <property type="protein sequence ID" value="KAK3096274.1"/>
    <property type="molecule type" value="Genomic_DNA"/>
</dbReference>
<dbReference type="GO" id="GO:0022857">
    <property type="term" value="F:transmembrane transporter activity"/>
    <property type="evidence" value="ECO:0007669"/>
    <property type="project" value="InterPro"/>
</dbReference>
<feature type="transmembrane region" description="Helical" evidence="7">
    <location>
        <begin position="430"/>
        <end position="453"/>
    </location>
</feature>
<evidence type="ECO:0000313" key="9">
    <source>
        <dbReference type="Proteomes" id="UP001186944"/>
    </source>
</evidence>
<feature type="transmembrane region" description="Helical" evidence="7">
    <location>
        <begin position="498"/>
        <end position="518"/>
    </location>
</feature>
<dbReference type="PANTHER" id="PTHR11119">
    <property type="entry name" value="XANTHINE-URACIL / VITAMIN C PERMEASE FAMILY MEMBER"/>
    <property type="match status" value="1"/>
</dbReference>
<gene>
    <name evidence="8" type="ORF">FSP39_025188</name>
</gene>
<feature type="transmembrane region" description="Helical" evidence="7">
    <location>
        <begin position="85"/>
        <end position="105"/>
    </location>
</feature>
<comment type="similarity">
    <text evidence="2">Belongs to the nucleobase:cation symporter-2 (NCS2) (TC 2.A.40) family.</text>
</comment>
<evidence type="ECO:0000256" key="1">
    <source>
        <dbReference type="ARBA" id="ARBA00004141"/>
    </source>
</evidence>
<keyword evidence="3 7" id="KW-0812">Transmembrane</keyword>
<feature type="transmembrane region" description="Helical" evidence="7">
    <location>
        <begin position="254"/>
        <end position="275"/>
    </location>
</feature>
<dbReference type="Pfam" id="PF00860">
    <property type="entry name" value="Xan_ur_permease"/>
    <property type="match status" value="1"/>
</dbReference>
<feature type="transmembrane region" description="Helical" evidence="7">
    <location>
        <begin position="189"/>
        <end position="207"/>
    </location>
</feature>
<dbReference type="GO" id="GO:0016020">
    <property type="term" value="C:membrane"/>
    <property type="evidence" value="ECO:0007669"/>
    <property type="project" value="UniProtKB-SubCell"/>
</dbReference>
<feature type="transmembrane region" description="Helical" evidence="7">
    <location>
        <begin position="214"/>
        <end position="234"/>
    </location>
</feature>
<name>A0AA88Y268_PINIB</name>
<feature type="transmembrane region" description="Helical" evidence="7">
    <location>
        <begin position="163"/>
        <end position="183"/>
    </location>
</feature>
<evidence type="ECO:0000256" key="5">
    <source>
        <dbReference type="ARBA" id="ARBA00023136"/>
    </source>
</evidence>
<dbReference type="InterPro" id="IPR006043">
    <property type="entry name" value="NCS2"/>
</dbReference>
<dbReference type="AlphaFoldDB" id="A0AA88Y268"/>
<evidence type="ECO:0000256" key="3">
    <source>
        <dbReference type="ARBA" id="ARBA00022692"/>
    </source>
</evidence>
<keyword evidence="5 7" id="KW-0472">Membrane</keyword>
<protein>
    <recommendedName>
        <fullName evidence="10">Solute carrier family 23 member 2</fullName>
    </recommendedName>
</protein>
<evidence type="ECO:0000256" key="4">
    <source>
        <dbReference type="ARBA" id="ARBA00022989"/>
    </source>
</evidence>
<feature type="transmembrane region" description="Helical" evidence="7">
    <location>
        <begin position="401"/>
        <end position="424"/>
    </location>
</feature>
<organism evidence="8 9">
    <name type="scientific">Pinctada imbricata</name>
    <name type="common">Atlantic pearl-oyster</name>
    <name type="synonym">Pinctada martensii</name>
    <dbReference type="NCBI Taxonomy" id="66713"/>
    <lineage>
        <taxon>Eukaryota</taxon>
        <taxon>Metazoa</taxon>
        <taxon>Spiralia</taxon>
        <taxon>Lophotrochozoa</taxon>
        <taxon>Mollusca</taxon>
        <taxon>Bivalvia</taxon>
        <taxon>Autobranchia</taxon>
        <taxon>Pteriomorphia</taxon>
        <taxon>Pterioida</taxon>
        <taxon>Pterioidea</taxon>
        <taxon>Pteriidae</taxon>
        <taxon>Pinctada</taxon>
    </lineage>
</organism>
<feature type="compositionally biased region" description="Acidic residues" evidence="6">
    <location>
        <begin position="1"/>
        <end position="10"/>
    </location>
</feature>
<comment type="subcellular location">
    <subcellularLocation>
        <location evidence="1">Membrane</location>
        <topology evidence="1">Multi-pass membrane protein</topology>
    </subcellularLocation>
</comment>
<feature type="transmembrane region" description="Helical" evidence="7">
    <location>
        <begin position="55"/>
        <end position="73"/>
    </location>
</feature>
<evidence type="ECO:0000256" key="7">
    <source>
        <dbReference type="SAM" id="Phobius"/>
    </source>
</evidence>
<comment type="caution">
    <text evidence="8">The sequence shown here is derived from an EMBL/GenBank/DDBJ whole genome shotgun (WGS) entry which is preliminary data.</text>
</comment>
<feature type="region of interest" description="Disordered" evidence="6">
    <location>
        <begin position="1"/>
        <end position="31"/>
    </location>
</feature>
<keyword evidence="9" id="KW-1185">Reference proteome</keyword>
<feature type="transmembrane region" description="Helical" evidence="7">
    <location>
        <begin position="460"/>
        <end position="478"/>
    </location>
</feature>
<evidence type="ECO:0000313" key="8">
    <source>
        <dbReference type="EMBL" id="KAK3096274.1"/>
    </source>
</evidence>
<proteinExistence type="inferred from homology"/>